<keyword evidence="1" id="KW-0479">Metal-binding</keyword>
<proteinExistence type="predicted"/>
<keyword evidence="3 5" id="KW-0863">Zinc-finger</keyword>
<feature type="domain" description="C2H2-type" evidence="7">
    <location>
        <begin position="160"/>
        <end position="190"/>
    </location>
</feature>
<protein>
    <submittedName>
        <fullName evidence="8">Transcription factor IIIA-like</fullName>
    </submittedName>
</protein>
<name>A0A9W7SLT0_9PEZI</name>
<feature type="domain" description="C2H2-type" evidence="7">
    <location>
        <begin position="64"/>
        <end position="93"/>
    </location>
</feature>
<comment type="caution">
    <text evidence="8">The sequence shown here is derived from an EMBL/GenBank/DDBJ whole genome shotgun (WGS) entry which is preliminary data.</text>
</comment>
<feature type="domain" description="C2H2-type" evidence="7">
    <location>
        <begin position="125"/>
        <end position="159"/>
    </location>
</feature>
<dbReference type="FunFam" id="3.30.160.60:FF:000072">
    <property type="entry name" value="zinc finger protein 143 isoform X1"/>
    <property type="match status" value="1"/>
</dbReference>
<dbReference type="EMBL" id="RIBY02002200">
    <property type="protein sequence ID" value="KAH9822891.1"/>
    <property type="molecule type" value="Genomic_DNA"/>
</dbReference>
<dbReference type="PANTHER" id="PTHR19818:SF139">
    <property type="entry name" value="PAIR-RULE PROTEIN ODD-PAIRED"/>
    <property type="match status" value="1"/>
</dbReference>
<evidence type="ECO:0000313" key="9">
    <source>
        <dbReference type="Proteomes" id="UP001138500"/>
    </source>
</evidence>
<dbReference type="InterPro" id="IPR036236">
    <property type="entry name" value="Znf_C2H2_sf"/>
</dbReference>
<evidence type="ECO:0000313" key="8">
    <source>
        <dbReference type="EMBL" id="KAH9822891.1"/>
    </source>
</evidence>
<evidence type="ECO:0000259" key="7">
    <source>
        <dbReference type="PROSITE" id="PS50157"/>
    </source>
</evidence>
<accession>A0A9W7SLT0</accession>
<dbReference type="GO" id="GO:0000978">
    <property type="term" value="F:RNA polymerase II cis-regulatory region sequence-specific DNA binding"/>
    <property type="evidence" value="ECO:0007669"/>
    <property type="project" value="TreeGrafter"/>
</dbReference>
<feature type="region of interest" description="Disordered" evidence="6">
    <location>
        <begin position="380"/>
        <end position="407"/>
    </location>
</feature>
<dbReference type="GO" id="GO:0008270">
    <property type="term" value="F:zinc ion binding"/>
    <property type="evidence" value="ECO:0007669"/>
    <property type="project" value="UniProtKB-KW"/>
</dbReference>
<dbReference type="OrthoDB" id="4748970at2759"/>
<dbReference type="PROSITE" id="PS00028">
    <property type="entry name" value="ZINC_FINGER_C2H2_1"/>
    <property type="match status" value="5"/>
</dbReference>
<evidence type="ECO:0000256" key="2">
    <source>
        <dbReference type="ARBA" id="ARBA00022737"/>
    </source>
</evidence>
<dbReference type="Proteomes" id="UP001138500">
    <property type="component" value="Unassembled WGS sequence"/>
</dbReference>
<dbReference type="GO" id="GO:0000981">
    <property type="term" value="F:DNA-binding transcription factor activity, RNA polymerase II-specific"/>
    <property type="evidence" value="ECO:0007669"/>
    <property type="project" value="UniProtKB-ARBA"/>
</dbReference>
<dbReference type="PANTHER" id="PTHR19818">
    <property type="entry name" value="ZINC FINGER PROTEIN ZIC AND GLI"/>
    <property type="match status" value="1"/>
</dbReference>
<evidence type="ECO:0000256" key="3">
    <source>
        <dbReference type="ARBA" id="ARBA00022771"/>
    </source>
</evidence>
<dbReference type="GO" id="GO:0045944">
    <property type="term" value="P:positive regulation of transcription by RNA polymerase II"/>
    <property type="evidence" value="ECO:0007669"/>
    <property type="project" value="UniProtKB-ARBA"/>
</dbReference>
<dbReference type="FunFam" id="3.30.160.60:FF:000125">
    <property type="entry name" value="Putative zinc finger protein 143"/>
    <property type="match status" value="1"/>
</dbReference>
<dbReference type="Gene3D" id="3.30.160.60">
    <property type="entry name" value="Classic Zinc Finger"/>
    <property type="match status" value="6"/>
</dbReference>
<gene>
    <name evidence="8" type="ORF">Tdes44962_MAKER00719</name>
</gene>
<feature type="region of interest" description="Disordered" evidence="6">
    <location>
        <begin position="1"/>
        <end position="59"/>
    </location>
</feature>
<feature type="compositionally biased region" description="Acidic residues" evidence="6">
    <location>
        <begin position="25"/>
        <end position="35"/>
    </location>
</feature>
<evidence type="ECO:0000256" key="6">
    <source>
        <dbReference type="SAM" id="MobiDB-lite"/>
    </source>
</evidence>
<evidence type="ECO:0000256" key="5">
    <source>
        <dbReference type="PROSITE-ProRule" id="PRU00042"/>
    </source>
</evidence>
<dbReference type="SUPFAM" id="SSF57667">
    <property type="entry name" value="beta-beta-alpha zinc fingers"/>
    <property type="match status" value="3"/>
</dbReference>
<dbReference type="GO" id="GO:0005634">
    <property type="term" value="C:nucleus"/>
    <property type="evidence" value="ECO:0007669"/>
    <property type="project" value="TreeGrafter"/>
</dbReference>
<feature type="domain" description="C2H2-type" evidence="7">
    <location>
        <begin position="94"/>
        <end position="124"/>
    </location>
</feature>
<feature type="domain" description="C2H2-type" evidence="7">
    <location>
        <begin position="303"/>
        <end position="333"/>
    </location>
</feature>
<sequence>MSTKRKAEAAEESEVAAKRVRRDDEAETEEWEVDSEASAVFSHAPSVAETSMTSRSSSKRPKKYVCEYEGCGKAFDRPVRLEIHTRSHTNHRPYACDHDDCGKTFLRLEHLKRHMVDKHSDERLHVCTYDLGDRRPCGKTFTTATRLRRHVAAHEAKEDLTCTEPGCGKVFRKMDTLQRHIRQDHLHEKAFRCHHVDVRADGQTIECDKAFSKAVQLKNHMALDHSGEVYICDICTPPEEQLDSDNCMPEDYIGFPTYAELQDHLRTVHPPTCSACGKQCPTIRALKAHMDIDHAALSDRPQHPCDWPGCDRRFTKPGNLKVHRQTVHVKARNFVCGTTDLSHDPRTPGWSNAQGCGHAFSTKQSLEEHIRTQHLGVAGKPKPCRLNKPAMTTTKKNKPKRQNPTTTTLENVNDDTTLSLLTGAGYESRRPIPCLVRDCPYRFFRDHHLATHLDLHHGMEIDDVHEWMAEKAALEGDEFWIGGAGVGAQGEDEGERELRARLEDVLMERPAQLFEGEGMVIDPALTMES</sequence>
<dbReference type="SMART" id="SM00355">
    <property type="entry name" value="ZnF_C2H2"/>
    <property type="match status" value="10"/>
</dbReference>
<keyword evidence="4" id="KW-0862">Zinc</keyword>
<feature type="domain" description="C2H2-type" evidence="7">
    <location>
        <begin position="191"/>
        <end position="230"/>
    </location>
</feature>
<dbReference type="PROSITE" id="PS50157">
    <property type="entry name" value="ZINC_FINGER_C2H2_2"/>
    <property type="match status" value="6"/>
</dbReference>
<dbReference type="InterPro" id="IPR013087">
    <property type="entry name" value="Znf_C2H2_type"/>
</dbReference>
<keyword evidence="9" id="KW-1185">Reference proteome</keyword>
<dbReference type="AlphaFoldDB" id="A0A9W7SLT0"/>
<reference evidence="8 9" key="2">
    <citation type="journal article" date="2021" name="Curr. Genet.">
        <title>Genetic response to nitrogen starvation in the aggressive Eucalyptus foliar pathogen Teratosphaeria destructans.</title>
        <authorList>
            <person name="Havenga M."/>
            <person name="Wingfield B.D."/>
            <person name="Wingfield M.J."/>
            <person name="Dreyer L.L."/>
            <person name="Roets F."/>
            <person name="Aylward J."/>
        </authorList>
    </citation>
    <scope>NUCLEOTIDE SEQUENCE [LARGE SCALE GENOMIC DNA]</scope>
    <source>
        <strain evidence="8">CMW44962</strain>
    </source>
</reference>
<dbReference type="Pfam" id="PF00096">
    <property type="entry name" value="zf-C2H2"/>
    <property type="match status" value="4"/>
</dbReference>
<feature type="compositionally biased region" description="Basic and acidic residues" evidence="6">
    <location>
        <begin position="1"/>
        <end position="24"/>
    </location>
</feature>
<evidence type="ECO:0000256" key="4">
    <source>
        <dbReference type="ARBA" id="ARBA00022833"/>
    </source>
</evidence>
<evidence type="ECO:0000256" key="1">
    <source>
        <dbReference type="ARBA" id="ARBA00022723"/>
    </source>
</evidence>
<reference evidence="8 9" key="1">
    <citation type="journal article" date="2018" name="IMA Fungus">
        <title>IMA Genome-F 10: Nine draft genome sequences of Claviceps purpurea s.lat., including C. arundinis, C. humidiphila, and C. cf. spartinae, pseudomolecules for the pitch canker pathogen Fusarium circinatum, draft genome of Davidsoniella eucalypti, Grosmannia galeiformis, Quambalaria eucalypti, and Teratosphaeria destructans.</title>
        <authorList>
            <person name="Wingfield B.D."/>
            <person name="Liu M."/>
            <person name="Nguyen H.D."/>
            <person name="Lane F.A."/>
            <person name="Morgan S.W."/>
            <person name="De Vos L."/>
            <person name="Wilken P.M."/>
            <person name="Duong T.A."/>
            <person name="Aylward J."/>
            <person name="Coetzee M.P."/>
            <person name="Dadej K."/>
            <person name="De Beer Z.W."/>
            <person name="Findlay W."/>
            <person name="Havenga M."/>
            <person name="Kolarik M."/>
            <person name="Menzies J.G."/>
            <person name="Naidoo K."/>
            <person name="Pochopski O."/>
            <person name="Shoukouhi P."/>
            <person name="Santana Q.C."/>
            <person name="Seifert K.A."/>
            <person name="Soal N."/>
            <person name="Steenkamp E.T."/>
            <person name="Tatham C.T."/>
            <person name="van der Nest M.A."/>
            <person name="Wingfield M.J."/>
        </authorList>
    </citation>
    <scope>NUCLEOTIDE SEQUENCE [LARGE SCALE GENOMIC DNA]</scope>
    <source>
        <strain evidence="8">CMW44962</strain>
    </source>
</reference>
<dbReference type="InterPro" id="IPR050329">
    <property type="entry name" value="GLI_C2H2-zinc-finger"/>
</dbReference>
<keyword evidence="2" id="KW-0677">Repeat</keyword>
<organism evidence="8 9">
    <name type="scientific">Teratosphaeria destructans</name>
    <dbReference type="NCBI Taxonomy" id="418781"/>
    <lineage>
        <taxon>Eukaryota</taxon>
        <taxon>Fungi</taxon>
        <taxon>Dikarya</taxon>
        <taxon>Ascomycota</taxon>
        <taxon>Pezizomycotina</taxon>
        <taxon>Dothideomycetes</taxon>
        <taxon>Dothideomycetidae</taxon>
        <taxon>Mycosphaerellales</taxon>
        <taxon>Teratosphaeriaceae</taxon>
        <taxon>Teratosphaeria</taxon>
    </lineage>
</organism>